<feature type="compositionally biased region" description="Basic and acidic residues" evidence="24">
    <location>
        <begin position="861"/>
        <end position="882"/>
    </location>
</feature>
<dbReference type="InterPro" id="IPR001680">
    <property type="entry name" value="WD40_rpt"/>
</dbReference>
<keyword evidence="8" id="KW-0677">Repeat</keyword>
<keyword evidence="17" id="KW-0804">Transcription</keyword>
<dbReference type="InterPro" id="IPR016177">
    <property type="entry name" value="DNA-bd_dom_sf"/>
</dbReference>
<keyword evidence="7" id="KW-0479">Metal-binding</keyword>
<feature type="compositionally biased region" description="Low complexity" evidence="24">
    <location>
        <begin position="537"/>
        <end position="553"/>
    </location>
</feature>
<feature type="domain" description="Bromo" evidence="25">
    <location>
        <begin position="2149"/>
        <end position="2219"/>
    </location>
</feature>
<keyword evidence="14 23" id="KW-0175">Coiled coil</keyword>
<dbReference type="FunFam" id="3.30.40.10:FF:000199">
    <property type="entry name" value="Bromodomain adjacent to zinc finger domain 2B"/>
    <property type="match status" value="1"/>
</dbReference>
<dbReference type="InterPro" id="IPR001965">
    <property type="entry name" value="Znf_PHD"/>
</dbReference>
<dbReference type="Pfam" id="PF04564">
    <property type="entry name" value="U-box"/>
    <property type="match status" value="1"/>
</dbReference>
<dbReference type="SMART" id="SM00571">
    <property type="entry name" value="DDT"/>
    <property type="match status" value="1"/>
</dbReference>
<evidence type="ECO:0000256" key="1">
    <source>
        <dbReference type="ARBA" id="ARBA00004123"/>
    </source>
</evidence>
<dbReference type="PROSITE" id="PS50982">
    <property type="entry name" value="MBD"/>
    <property type="match status" value="1"/>
</dbReference>
<evidence type="ECO:0000256" key="23">
    <source>
        <dbReference type="SAM" id="Coils"/>
    </source>
</evidence>
<feature type="region of interest" description="Disordered" evidence="24">
    <location>
        <begin position="1881"/>
        <end position="1902"/>
    </location>
</feature>
<reference evidence="31" key="1">
    <citation type="submission" date="2022-12" db="EMBL/GenBank/DDBJ databases">
        <authorList>
            <person name="Alioto T."/>
            <person name="Alioto T."/>
            <person name="Gomez Garrido J."/>
        </authorList>
    </citation>
    <scope>NUCLEOTIDE SEQUENCE</scope>
</reference>
<feature type="region of interest" description="Disordered" evidence="24">
    <location>
        <begin position="2061"/>
        <end position="2131"/>
    </location>
</feature>
<dbReference type="EMBL" id="OX395126">
    <property type="protein sequence ID" value="CAI5762416.1"/>
    <property type="molecule type" value="Genomic_DNA"/>
</dbReference>
<dbReference type="InterPro" id="IPR028941">
    <property type="entry name" value="WHIM2_dom"/>
</dbReference>
<dbReference type="GO" id="GO:0004842">
    <property type="term" value="F:ubiquitin-protein transferase activity"/>
    <property type="evidence" value="ECO:0007669"/>
    <property type="project" value="InterPro"/>
</dbReference>
<dbReference type="CDD" id="cd00200">
    <property type="entry name" value="WD40"/>
    <property type="match status" value="1"/>
</dbReference>
<feature type="compositionally biased region" description="Low complexity" evidence="24">
    <location>
        <begin position="351"/>
        <end position="361"/>
    </location>
</feature>
<dbReference type="SUPFAM" id="SSF47769">
    <property type="entry name" value="SAM/Pointed domain"/>
    <property type="match status" value="1"/>
</dbReference>
<feature type="region of interest" description="Disordered" evidence="24">
    <location>
        <begin position="151"/>
        <end position="204"/>
    </location>
</feature>
<feature type="compositionally biased region" description="Low complexity" evidence="24">
    <location>
        <begin position="247"/>
        <end position="270"/>
    </location>
</feature>
<feature type="compositionally biased region" description="Low complexity" evidence="24">
    <location>
        <begin position="191"/>
        <end position="203"/>
    </location>
</feature>
<feature type="compositionally biased region" description="Polar residues" evidence="24">
    <location>
        <begin position="2114"/>
        <end position="2124"/>
    </location>
</feature>
<evidence type="ECO:0000256" key="20">
    <source>
        <dbReference type="PROSITE-ProRule" id="PRU00035"/>
    </source>
</evidence>
<dbReference type="InterPro" id="IPR037374">
    <property type="entry name" value="BAZ2A/B_Bromo"/>
</dbReference>
<feature type="compositionally biased region" description="Basic and acidic residues" evidence="24">
    <location>
        <begin position="611"/>
        <end position="621"/>
    </location>
</feature>
<evidence type="ECO:0000259" key="26">
    <source>
        <dbReference type="PROSITE" id="PS50016"/>
    </source>
</evidence>
<dbReference type="SUPFAM" id="SSF50978">
    <property type="entry name" value="WD40 repeat-like"/>
    <property type="match status" value="1"/>
</dbReference>
<dbReference type="Pfam" id="PF15613">
    <property type="entry name" value="WSD"/>
    <property type="match status" value="1"/>
</dbReference>
<dbReference type="PANTHER" id="PTHR45915">
    <property type="entry name" value="TRANSCRIPTION INTERMEDIARY FACTOR"/>
    <property type="match status" value="1"/>
</dbReference>
<comment type="similarity">
    <text evidence="2">Belongs to the WAL family.</text>
</comment>
<accession>A0AA35NSP3</accession>
<dbReference type="InterPro" id="IPR036427">
    <property type="entry name" value="Bromodomain-like_sf"/>
</dbReference>
<evidence type="ECO:0000256" key="15">
    <source>
        <dbReference type="ARBA" id="ARBA00023117"/>
    </source>
</evidence>
<dbReference type="CDD" id="cd15630">
    <property type="entry name" value="PHD_BAZ2B"/>
    <property type="match status" value="1"/>
</dbReference>
<dbReference type="GO" id="GO:0016567">
    <property type="term" value="P:protein ubiquitination"/>
    <property type="evidence" value="ECO:0007669"/>
    <property type="project" value="InterPro"/>
</dbReference>
<evidence type="ECO:0000256" key="2">
    <source>
        <dbReference type="ARBA" id="ARBA00007444"/>
    </source>
</evidence>
<feature type="compositionally biased region" description="Basic and acidic residues" evidence="24">
    <location>
        <begin position="1354"/>
        <end position="1363"/>
    </location>
</feature>
<feature type="domain" description="MBD" evidence="29">
    <location>
        <begin position="760"/>
        <end position="831"/>
    </location>
</feature>
<feature type="repeat" description="WD" evidence="22">
    <location>
        <begin position="2562"/>
        <end position="2603"/>
    </location>
</feature>
<feature type="domain" description="DDT" evidence="28">
    <location>
        <begin position="1119"/>
        <end position="1184"/>
    </location>
</feature>
<dbReference type="PROSITE" id="PS50082">
    <property type="entry name" value="WD_REPEATS_2"/>
    <property type="match status" value="5"/>
</dbReference>
<feature type="repeat" description="WD" evidence="22">
    <location>
        <begin position="2390"/>
        <end position="2419"/>
    </location>
</feature>
<feature type="region of interest" description="Disordered" evidence="24">
    <location>
        <begin position="473"/>
        <end position="504"/>
    </location>
</feature>
<dbReference type="PROSITE" id="PS00633">
    <property type="entry name" value="BROMODOMAIN_1"/>
    <property type="match status" value="1"/>
</dbReference>
<dbReference type="CDD" id="cd01397">
    <property type="entry name" value="HAT_MBD"/>
    <property type="match status" value="1"/>
</dbReference>
<keyword evidence="16" id="KW-0238">DNA-binding</keyword>
<dbReference type="PROSITE" id="PS50014">
    <property type="entry name" value="BROMODOMAIN_2"/>
    <property type="match status" value="1"/>
</dbReference>
<dbReference type="InterPro" id="IPR003613">
    <property type="entry name" value="Ubox_domain"/>
</dbReference>
<feature type="compositionally biased region" description="Polar residues" evidence="24">
    <location>
        <begin position="527"/>
        <end position="536"/>
    </location>
</feature>
<dbReference type="Proteomes" id="UP001178461">
    <property type="component" value="Chromosome 1"/>
</dbReference>
<dbReference type="Pfam" id="PF00628">
    <property type="entry name" value="PHD"/>
    <property type="match status" value="1"/>
</dbReference>
<name>A0AA35NSP3_9SAUR</name>
<evidence type="ECO:0000256" key="21">
    <source>
        <dbReference type="PROSITE-ProRule" id="PRU00146"/>
    </source>
</evidence>
<dbReference type="PRINTS" id="PR00503">
    <property type="entry name" value="BROMODOMAIN"/>
</dbReference>
<feature type="region of interest" description="Disordered" evidence="24">
    <location>
        <begin position="611"/>
        <end position="702"/>
    </location>
</feature>
<feature type="repeat" description="WD" evidence="22">
    <location>
        <begin position="2335"/>
        <end position="2376"/>
    </location>
</feature>
<feature type="compositionally biased region" description="Polar residues" evidence="24">
    <location>
        <begin position="744"/>
        <end position="753"/>
    </location>
</feature>
<feature type="region of interest" description="Disordered" evidence="24">
    <location>
        <begin position="861"/>
        <end position="897"/>
    </location>
</feature>
<evidence type="ECO:0000259" key="27">
    <source>
        <dbReference type="PROSITE" id="PS50105"/>
    </source>
</evidence>
<evidence type="ECO:0000256" key="11">
    <source>
        <dbReference type="ARBA" id="ARBA00022843"/>
    </source>
</evidence>
<evidence type="ECO:0000259" key="25">
    <source>
        <dbReference type="PROSITE" id="PS50014"/>
    </source>
</evidence>
<feature type="region of interest" description="Disordered" evidence="24">
    <location>
        <begin position="1615"/>
        <end position="1646"/>
    </location>
</feature>
<feature type="region of interest" description="Disordered" evidence="24">
    <location>
        <begin position="527"/>
        <end position="584"/>
    </location>
</feature>
<evidence type="ECO:0000256" key="9">
    <source>
        <dbReference type="ARBA" id="ARBA00022771"/>
    </source>
</evidence>
<evidence type="ECO:0000256" key="12">
    <source>
        <dbReference type="ARBA" id="ARBA00022990"/>
    </source>
</evidence>
<evidence type="ECO:0000259" key="28">
    <source>
        <dbReference type="PROSITE" id="PS50827"/>
    </source>
</evidence>
<dbReference type="InterPro" id="IPR011011">
    <property type="entry name" value="Znf_FYVE_PHD"/>
</dbReference>
<dbReference type="Gene3D" id="1.10.150.50">
    <property type="entry name" value="Transcription Factor, Ets-1"/>
    <property type="match status" value="1"/>
</dbReference>
<dbReference type="Gene3D" id="3.30.40.10">
    <property type="entry name" value="Zinc/RING finger domain, C3HC4 (zinc finger)"/>
    <property type="match status" value="2"/>
</dbReference>
<feature type="compositionally biased region" description="Basic and acidic residues" evidence="24">
    <location>
        <begin position="2101"/>
        <end position="2112"/>
    </location>
</feature>
<evidence type="ECO:0000313" key="32">
    <source>
        <dbReference type="Proteomes" id="UP001178461"/>
    </source>
</evidence>
<dbReference type="PANTHER" id="PTHR45915:SF1">
    <property type="entry name" value="BROMODOMAIN ADJACENT TO ZINC FINGER DOMAIN PROTEIN 2B"/>
    <property type="match status" value="1"/>
</dbReference>
<dbReference type="GO" id="GO:0003677">
    <property type="term" value="F:DNA binding"/>
    <property type="evidence" value="ECO:0007669"/>
    <property type="project" value="UniProtKB-KW"/>
</dbReference>
<dbReference type="Gene3D" id="3.30.890.10">
    <property type="entry name" value="Methyl-cpg-binding Protein 2, Chain A"/>
    <property type="match status" value="1"/>
</dbReference>
<keyword evidence="4" id="KW-1017">Isopeptide bond</keyword>
<comment type="subcellular location">
    <subcellularLocation>
        <location evidence="1">Nucleus</location>
    </subcellularLocation>
</comment>
<dbReference type="PROSITE" id="PS50827">
    <property type="entry name" value="DDT"/>
    <property type="match status" value="1"/>
</dbReference>
<keyword evidence="15 20" id="KW-0103">Bromodomain</keyword>
<dbReference type="FunFam" id="3.30.890.10:FF:000002">
    <property type="entry name" value="Bromodomain adjacent to zinc finger domain protein 2B"/>
    <property type="match status" value="1"/>
</dbReference>
<evidence type="ECO:0000256" key="10">
    <source>
        <dbReference type="ARBA" id="ARBA00022833"/>
    </source>
</evidence>
<dbReference type="Pfam" id="PF07647">
    <property type="entry name" value="SAM_2"/>
    <property type="match status" value="1"/>
</dbReference>
<evidence type="ECO:0000256" key="19">
    <source>
        <dbReference type="ARBA" id="ARBA00068259"/>
    </source>
</evidence>
<evidence type="ECO:0000256" key="22">
    <source>
        <dbReference type="PROSITE-ProRule" id="PRU00221"/>
    </source>
</evidence>
<dbReference type="Gene3D" id="2.130.10.10">
    <property type="entry name" value="YVTN repeat-like/Quinoprotein amine dehydrogenase"/>
    <property type="match status" value="2"/>
</dbReference>
<dbReference type="InterPro" id="IPR019775">
    <property type="entry name" value="WD40_repeat_CS"/>
</dbReference>
<feature type="compositionally biased region" description="Pro residues" evidence="24">
    <location>
        <begin position="1625"/>
        <end position="1637"/>
    </location>
</feature>
<dbReference type="Pfam" id="PF00439">
    <property type="entry name" value="Bromodomain"/>
    <property type="match status" value="1"/>
</dbReference>
<feature type="region of interest" description="Disordered" evidence="24">
    <location>
        <begin position="223"/>
        <end position="361"/>
    </location>
</feature>
<dbReference type="SMART" id="SM00504">
    <property type="entry name" value="Ubox"/>
    <property type="match status" value="1"/>
</dbReference>
<keyword evidence="12" id="KW-0007">Acetylation</keyword>
<feature type="compositionally biased region" description="Polar residues" evidence="24">
    <location>
        <begin position="554"/>
        <end position="572"/>
    </location>
</feature>
<dbReference type="InterPro" id="IPR015943">
    <property type="entry name" value="WD40/YVTN_repeat-like_dom_sf"/>
</dbReference>
<organism evidence="31 32">
    <name type="scientific">Podarcis lilfordi</name>
    <name type="common">Lilford's wall lizard</name>
    <dbReference type="NCBI Taxonomy" id="74358"/>
    <lineage>
        <taxon>Eukaryota</taxon>
        <taxon>Metazoa</taxon>
        <taxon>Chordata</taxon>
        <taxon>Craniata</taxon>
        <taxon>Vertebrata</taxon>
        <taxon>Euteleostomi</taxon>
        <taxon>Lepidosauria</taxon>
        <taxon>Squamata</taxon>
        <taxon>Bifurcata</taxon>
        <taxon>Unidentata</taxon>
        <taxon>Episquamata</taxon>
        <taxon>Laterata</taxon>
        <taxon>Lacertibaenia</taxon>
        <taxon>Lacertidae</taxon>
        <taxon>Podarcis</taxon>
    </lineage>
</organism>
<keyword evidence="5" id="KW-0597">Phosphoprotein</keyword>
<keyword evidence="6 22" id="KW-0853">WD repeat</keyword>
<dbReference type="InterPro" id="IPR013761">
    <property type="entry name" value="SAM/pointed_sf"/>
</dbReference>
<keyword evidence="11" id="KW-0832">Ubl conjugation</keyword>
<dbReference type="SUPFAM" id="SSF47370">
    <property type="entry name" value="Bromodomain"/>
    <property type="match status" value="1"/>
</dbReference>
<evidence type="ECO:0000256" key="4">
    <source>
        <dbReference type="ARBA" id="ARBA00022499"/>
    </source>
</evidence>
<feature type="compositionally biased region" description="Acidic residues" evidence="24">
    <location>
        <begin position="622"/>
        <end position="652"/>
    </location>
</feature>
<evidence type="ECO:0000256" key="16">
    <source>
        <dbReference type="ARBA" id="ARBA00023125"/>
    </source>
</evidence>
<dbReference type="SMART" id="SM00249">
    <property type="entry name" value="PHD"/>
    <property type="match status" value="1"/>
</dbReference>
<sequence length="2768" mass="307366">MSFQYSRQAKLFWHLSLQNSDATELTTLITIWSLESAVSKGSLSSGAASLSSTINTCGHLFRTAGDQPCNLSTVSSAFPMVSHPVFGLHTASSGHTEFGGLGTLGTPTALAAHPQLAPFPEWWRNADMHSRTGTTFFPSLIGISPLFAPPAQNHDSTSFHSRTAGKSTRGSLEKGVNGSVNGNSTISVSGSNTSVLSTTTASSAGQAKVITVVGGSRKCNQEQNKNQILDARADKIKDKKSRKKAVDSSSNSESDSGSSSDTSSEGISSSDSDDLDEDEEEEEEEEEDQSAEESEEDDSDSESEAQQKNKNKVLMHSGPDMKADGQKSQEKPQEKRTHQPIPLVSDSQTHPSFQSQQKQPQVLSQQLPFIFQSSQAKEESVNKHTSVIQSTGLVPNVNPLSLVNQAKKETFLKLIVPSPDLLKAGNKNTSEEPSPLTIDVRSNREQYKQTFPAQLKKHHESSRNLKKVIAAVSSPKPTSSPPAHQKHTSLENNHSNPFLTNALLGNHQPNGVIQSVIQEAPLALTTKSKSQPKVNENVSTSSSLTFSSPVNLSTGGKKTPSNRTPVMSSTSPVLPGPAKEKAVSNNTMTAVKTQHNHPSTKSLVEQFRGTDSDILSSKDSEDSNDEDDDDDEDDEDDEDEDEEDEDSDDSQSESDSNSEGSDTEGSEDDEEEDDKEPDESETDTEGEKSSIKLNKTASSAKSSSISLAACSTPLNIQAAKTPSSAPAALCPESPSPAFVGTPSPGLSSSTHSGTSKRRRVTDERELRIPLEYGWQRETRIRNFGGRLQGEVAYYAPCGKKLRQYPEVVKYLSRNGIMDISRDNFSFSAKIGVGDFYEARDGPQGMQWCLLKEEEVLPRIRAMEGRRGRPPNPERQRAKEESKMRRRKGRPPNVGSTEFLDNTDAKLLRKLQAQEIARQAAQIKLLRKLQKQEQARAAKEAKKQQAIMAAEEKRKQKEQIKIMKQQEKIKRIQQIRIEKELRAQQILEAKKKKKEEAANAKLLEAEKRIKEKEMRRQQAVLLKHQELERHRLDMVWERERRRQHMMLMKAMEARKKAEEKERLKQEKRDEKRLNKERKLEQRRLELEMAKELKKPNEDMCLADQKPLPELPRIPGLVLSGSTFSDCLMVVQFLRNFGKVLGFDVNLDVPSLSVLQEGLLNIGDSMGEVQDLLVRLLSAAICDPGLIAGYKAKTILGDHLLNVGINRDNVSEILQIFMEGHCGQTELTESLKTKAFQAHTPAQKASVLAFLVNELACSKSVISEIDKNIDYMSNLRRDKWMVEGKLRKLRIIHAKKTGKRDVTGGGDLGEEQHSLGTPTPGRKRRRKGGDSDYDDDDDDYSDDQADEDDEDDEDKDDKKGKKADLCEDEDDGDQTASVEELEKQIDKLTKQQNQYRRKLFEASHSLRSMMFGQDRYRRRYWILPQCGGIFVEGMESGEGLEEIAKEKEKLKKAKSIHIKEEMFETSEEKLSCLTTNQCNQKEDLKEKDSTNLFLQKPGSFSKLSKLLEVAKMPPDSEILAQKANGSAANGCSLPYQNSSKASLCSHQASVSQSSGEKSDPNNLFNSASTGPGKFYSSPLISNDQLLKTLTEKSRQWFSLLPRTPCDDTSITHIESPAAASSSLTPHSHPPSKSPSPVPSPIIGSASSPSPMGLSPFALSPLQPMKTGLPVMGLQFCGWPTGVITSNLQFSSPLPSMGSGLGLSEGNGNSFLTPSKSESPVPQAEKQASVPSAVVEVAKPVDYPTPKPIPEEMQFGWWRIIDPEDLKALLKVLHLRGIREKALQKQIQKHMDYITVACLKNKDAAIIEVNENDENQVTRDIVENWSIEEQAMDMDIAILQQVEDLERRVASASLQIKGWMCPDPASEREDLVYYEHKSITKLHKKRDGDCAGGEEGSSSTLERKSDNPLDIAVTRLADLERNIERRYLKSPLSTTIQIKLDNVGTVTVPAPAPSVSGDGDGMEEDIAPGLRVWRRALSEARSAAQVALCIQQLQKSIAWEKSIMKVYCQICRKGDNEELLLLCDGCDKGCHTYCHRPKISTIPDGDWFCPACIAKASGQTLKVKKNQIKGKKSNEHKKGKKLPLAAAEVEEEDSASTSSSVKRGKMDSKKRKMDENISISPTKQESVSPVKKAKRDESKDMAICSVLLSELETHEDAWPFLLPVNLKLVPGYRKVIKKPMDFSTIREKLSNGQYPNLEAFAVDVRLVFDNCETFNEDDSDIGRAGHNMRKHFEKKWTEIFKLEACHQAAATSSRRLQEEDAEPSAQPQDKTTRLLRFHLLSQVTLYDQMVKLICTLTDHSDDVNYCAFSSSYLATCSLDKSIRLYSLSSFDELPYSPLRGHTYAVHCCCFSPLGNLLASCSTDGNTVLWETQNGLKLAVLEHPCRHPVRICRFSPNSTYLVSGAADGSVNLWNVQSFKVYRSGSVKDGSLVACAFAPDASFFVTGSSCGDLTVWDETMKCLYNEKAHDLGVTCCDFSSKLASGNKQDVNYFLMASSGQDSTIKIWLISLADHTGLELKCKYTLKGHTAPVLACAFSCDGQILVSGSVDKTVMIFETNTGNILHILTQHTRYVTTCAFAPDMPLFATGSMDKSVNIWQFEPKQHLKERSAIEEPKIFAESWSEEEVSSWLCTHGLQDVVDIFKRNNIDGKELLNLTKESLADDLKIESLGLRSKVLRNIEELRTEMKTASLGIPDEFLCPITRELMREPVIAADGYSYEKEAMEKWITEKRHSSPMTNLPLQRLILTPNRTLKMAITRWLETQPKYNEKQSP</sequence>
<proteinExistence type="inferred from homology"/>
<dbReference type="InterPro" id="IPR019787">
    <property type="entry name" value="Znf_PHD-finger"/>
</dbReference>
<dbReference type="InterPro" id="IPR036322">
    <property type="entry name" value="WD40_repeat_dom_sf"/>
</dbReference>
<evidence type="ECO:0000256" key="5">
    <source>
        <dbReference type="ARBA" id="ARBA00022553"/>
    </source>
</evidence>
<evidence type="ECO:0000256" key="18">
    <source>
        <dbReference type="ARBA" id="ARBA00023242"/>
    </source>
</evidence>
<dbReference type="FunFam" id="1.20.920.10:FF:000023">
    <property type="entry name" value="Bromodomain adjacent to zinc finger domain protein 2B"/>
    <property type="match status" value="1"/>
</dbReference>
<keyword evidence="9 21" id="KW-0863">Zinc-finger</keyword>
<dbReference type="Pfam" id="PF02791">
    <property type="entry name" value="DDT"/>
    <property type="match status" value="1"/>
</dbReference>
<dbReference type="InterPro" id="IPR013083">
    <property type="entry name" value="Znf_RING/FYVE/PHD"/>
</dbReference>
<dbReference type="PROSITE" id="PS50016">
    <property type="entry name" value="ZF_PHD_2"/>
    <property type="match status" value="1"/>
</dbReference>
<dbReference type="PROSITE" id="PS50105">
    <property type="entry name" value="SAM_DOMAIN"/>
    <property type="match status" value="1"/>
</dbReference>
<evidence type="ECO:0000256" key="17">
    <source>
        <dbReference type="ARBA" id="ARBA00023163"/>
    </source>
</evidence>
<evidence type="ECO:0000256" key="24">
    <source>
        <dbReference type="SAM" id="MobiDB-lite"/>
    </source>
</evidence>
<dbReference type="SUPFAM" id="SSF54171">
    <property type="entry name" value="DNA-binding domain"/>
    <property type="match status" value="1"/>
</dbReference>
<feature type="compositionally biased region" description="Acidic residues" evidence="24">
    <location>
        <begin position="661"/>
        <end position="684"/>
    </location>
</feature>
<evidence type="ECO:0000313" key="31">
    <source>
        <dbReference type="EMBL" id="CAI5762416.1"/>
    </source>
</evidence>
<dbReference type="SMART" id="SM00320">
    <property type="entry name" value="WD40"/>
    <property type="match status" value="7"/>
</dbReference>
<evidence type="ECO:0000256" key="6">
    <source>
        <dbReference type="ARBA" id="ARBA00022574"/>
    </source>
</evidence>
<dbReference type="Pfam" id="PF01429">
    <property type="entry name" value="MBD"/>
    <property type="match status" value="1"/>
</dbReference>
<evidence type="ECO:0000256" key="13">
    <source>
        <dbReference type="ARBA" id="ARBA00023015"/>
    </source>
</evidence>
<dbReference type="SMART" id="SM00297">
    <property type="entry name" value="BROMO"/>
    <property type="match status" value="1"/>
</dbReference>
<evidence type="ECO:0000256" key="3">
    <source>
        <dbReference type="ARBA" id="ARBA00020894"/>
    </source>
</evidence>
<feature type="region of interest" description="Disordered" evidence="24">
    <location>
        <begin position="1696"/>
        <end position="1720"/>
    </location>
</feature>
<dbReference type="InterPro" id="IPR001487">
    <property type="entry name" value="Bromodomain"/>
</dbReference>
<feature type="compositionally biased region" description="Basic residues" evidence="24">
    <location>
        <begin position="2061"/>
        <end position="2078"/>
    </location>
</feature>
<dbReference type="PROSITE" id="PS51698">
    <property type="entry name" value="U_BOX"/>
    <property type="match status" value="1"/>
</dbReference>
<dbReference type="InterPro" id="IPR001660">
    <property type="entry name" value="SAM"/>
</dbReference>
<feature type="compositionally biased region" description="Acidic residues" evidence="24">
    <location>
        <begin position="1329"/>
        <end position="1353"/>
    </location>
</feature>
<dbReference type="InterPro" id="IPR018501">
    <property type="entry name" value="DDT_dom"/>
</dbReference>
<evidence type="ECO:0000256" key="7">
    <source>
        <dbReference type="ARBA" id="ARBA00022723"/>
    </source>
</evidence>
<feature type="domain" description="SAM" evidence="27">
    <location>
        <begin position="2617"/>
        <end position="2681"/>
    </location>
</feature>
<feature type="domain" description="U-box" evidence="30">
    <location>
        <begin position="2688"/>
        <end position="2762"/>
    </location>
</feature>
<keyword evidence="32" id="KW-1185">Reference proteome</keyword>
<feature type="compositionally biased region" description="Acidic residues" evidence="24">
    <location>
        <begin position="271"/>
        <end position="303"/>
    </location>
</feature>
<protein>
    <recommendedName>
        <fullName evidence="19">Bromodomain adjacent to zinc finger domain protein 2B</fullName>
    </recommendedName>
    <alternativeName>
        <fullName evidence="3">WD repeat, SAM and U-box domain-containing protein 1</fullName>
    </alternativeName>
</protein>
<feature type="domain" description="PHD-type" evidence="26">
    <location>
        <begin position="2002"/>
        <end position="2052"/>
    </location>
</feature>
<dbReference type="GO" id="GO:0008270">
    <property type="term" value="F:zinc ion binding"/>
    <property type="evidence" value="ECO:0007669"/>
    <property type="project" value="UniProtKB-KW"/>
</dbReference>
<dbReference type="SUPFAM" id="SSF57850">
    <property type="entry name" value="RING/U-box"/>
    <property type="match status" value="1"/>
</dbReference>
<feature type="compositionally biased region" description="Polar residues" evidence="24">
    <location>
        <begin position="178"/>
        <end position="190"/>
    </location>
</feature>
<dbReference type="PROSITE" id="PS00678">
    <property type="entry name" value="WD_REPEATS_1"/>
    <property type="match status" value="2"/>
</dbReference>
<gene>
    <name evidence="31" type="ORF">PODLI_1B027209</name>
</gene>
<feature type="compositionally biased region" description="Low complexity" evidence="24">
    <location>
        <begin position="1615"/>
        <end position="1624"/>
    </location>
</feature>
<dbReference type="Gene3D" id="1.20.920.10">
    <property type="entry name" value="Bromodomain-like"/>
    <property type="match status" value="1"/>
</dbReference>
<keyword evidence="13" id="KW-0805">Transcription regulation</keyword>
<dbReference type="PROSITE" id="PS50294">
    <property type="entry name" value="WD_REPEATS_REGION"/>
    <property type="match status" value="4"/>
</dbReference>
<feature type="region of interest" description="Disordered" evidence="24">
    <location>
        <begin position="1297"/>
        <end position="1375"/>
    </location>
</feature>
<dbReference type="CDD" id="cd05503">
    <property type="entry name" value="Bromo_BAZ2A_B_like"/>
    <property type="match status" value="1"/>
</dbReference>
<evidence type="ECO:0000256" key="8">
    <source>
        <dbReference type="ARBA" id="ARBA00022737"/>
    </source>
</evidence>
<evidence type="ECO:0000259" key="29">
    <source>
        <dbReference type="PROSITE" id="PS50982"/>
    </source>
</evidence>
<feature type="region of interest" description="Disordered" evidence="24">
    <location>
        <begin position="735"/>
        <end position="761"/>
    </location>
</feature>
<evidence type="ECO:0000259" key="30">
    <source>
        <dbReference type="PROSITE" id="PS51698"/>
    </source>
</evidence>
<dbReference type="SUPFAM" id="SSF57903">
    <property type="entry name" value="FYVE/PHD zinc finger"/>
    <property type="match status" value="1"/>
</dbReference>
<dbReference type="GO" id="GO:0000785">
    <property type="term" value="C:chromatin"/>
    <property type="evidence" value="ECO:0007669"/>
    <property type="project" value="TreeGrafter"/>
</dbReference>
<feature type="compositionally biased region" description="Polar residues" evidence="24">
    <location>
        <begin position="153"/>
        <end position="170"/>
    </location>
</feature>
<dbReference type="GO" id="GO:0005634">
    <property type="term" value="C:nucleus"/>
    <property type="evidence" value="ECO:0007669"/>
    <property type="project" value="UniProtKB-SubCell"/>
</dbReference>
<evidence type="ECO:0000256" key="14">
    <source>
        <dbReference type="ARBA" id="ARBA00023054"/>
    </source>
</evidence>
<dbReference type="InterPro" id="IPR018359">
    <property type="entry name" value="Bromodomain_CS"/>
</dbReference>
<keyword evidence="10" id="KW-0862">Zinc</keyword>
<dbReference type="Pfam" id="PF00400">
    <property type="entry name" value="WD40"/>
    <property type="match status" value="6"/>
</dbReference>
<feature type="repeat" description="WD" evidence="22">
    <location>
        <begin position="2520"/>
        <end position="2561"/>
    </location>
</feature>
<dbReference type="CDD" id="cd16655">
    <property type="entry name" value="RING-Ubox_WDSUB1-like"/>
    <property type="match status" value="1"/>
</dbReference>
<feature type="repeat" description="WD" evidence="22">
    <location>
        <begin position="2293"/>
        <end position="2332"/>
    </location>
</feature>
<feature type="compositionally biased region" description="Basic and acidic residues" evidence="24">
    <location>
        <begin position="319"/>
        <end position="337"/>
    </location>
</feature>
<keyword evidence="18" id="KW-0539">Nucleus</keyword>
<feature type="region of interest" description="Disordered" evidence="24">
    <location>
        <begin position="1053"/>
        <end position="1075"/>
    </location>
</feature>
<dbReference type="SMART" id="SM00391">
    <property type="entry name" value="MBD"/>
    <property type="match status" value="1"/>
</dbReference>
<dbReference type="SMART" id="SM00454">
    <property type="entry name" value="SAM"/>
    <property type="match status" value="1"/>
</dbReference>
<dbReference type="InterPro" id="IPR001739">
    <property type="entry name" value="Methyl_CpG_DNA-bd"/>
</dbReference>
<feature type="compositionally biased region" description="Polar residues" evidence="24">
    <location>
        <begin position="490"/>
        <end position="499"/>
    </location>
</feature>
<feature type="coiled-coil region" evidence="23">
    <location>
        <begin position="947"/>
        <end position="1021"/>
    </location>
</feature>